<gene>
    <name evidence="2" type="ORF">Esi_0030_0070</name>
</gene>
<dbReference type="InParanoid" id="D8LKH4"/>
<proteinExistence type="predicted"/>
<evidence type="ECO:0000256" key="1">
    <source>
        <dbReference type="PIRSR" id="PIRSR628131-1"/>
    </source>
</evidence>
<protein>
    <submittedName>
        <fullName evidence="2">Uncharacterized protein</fullName>
    </submittedName>
</protein>
<dbReference type="AlphaFoldDB" id="D8LKH4"/>
<name>D8LKH4_ECTSI</name>
<dbReference type="OrthoDB" id="9974232at2759"/>
<keyword evidence="3" id="KW-1185">Reference proteome</keyword>
<evidence type="ECO:0000313" key="2">
    <source>
        <dbReference type="EMBL" id="CBN74564.1"/>
    </source>
</evidence>
<dbReference type="PANTHER" id="PTHR15750">
    <property type="entry name" value="VASOHIBIN-1-LIKE ISOFORM X2"/>
    <property type="match status" value="1"/>
</dbReference>
<dbReference type="Proteomes" id="UP000002630">
    <property type="component" value="Linkage Group LG19"/>
</dbReference>
<dbReference type="InterPro" id="IPR028131">
    <property type="entry name" value="VASH1"/>
</dbReference>
<feature type="active site" evidence="1">
    <location>
        <position position="52"/>
    </location>
</feature>
<dbReference type="eggNOG" id="ENOG502QPPX">
    <property type="taxonomic scope" value="Eukaryota"/>
</dbReference>
<feature type="active site" evidence="1">
    <location>
        <position position="104"/>
    </location>
</feature>
<feature type="active site" evidence="1">
    <location>
        <position position="87"/>
    </location>
</feature>
<dbReference type="EMBL" id="FN648487">
    <property type="protein sequence ID" value="CBN74564.1"/>
    <property type="molecule type" value="Genomic_DNA"/>
</dbReference>
<reference evidence="2 3" key="1">
    <citation type="journal article" date="2010" name="Nature">
        <title>The Ectocarpus genome and the independent evolution of multicellularity in brown algae.</title>
        <authorList>
            <person name="Cock J.M."/>
            <person name="Sterck L."/>
            <person name="Rouze P."/>
            <person name="Scornet D."/>
            <person name="Allen A.E."/>
            <person name="Amoutzias G."/>
            <person name="Anthouard V."/>
            <person name="Artiguenave F."/>
            <person name="Aury J.M."/>
            <person name="Badger J.H."/>
            <person name="Beszteri B."/>
            <person name="Billiau K."/>
            <person name="Bonnet E."/>
            <person name="Bothwell J.H."/>
            <person name="Bowler C."/>
            <person name="Boyen C."/>
            <person name="Brownlee C."/>
            <person name="Carrano C.J."/>
            <person name="Charrier B."/>
            <person name="Cho G.Y."/>
            <person name="Coelho S.M."/>
            <person name="Collen J."/>
            <person name="Corre E."/>
            <person name="Da Silva C."/>
            <person name="Delage L."/>
            <person name="Delaroque N."/>
            <person name="Dittami S.M."/>
            <person name="Doulbeau S."/>
            <person name="Elias M."/>
            <person name="Farnham G."/>
            <person name="Gachon C.M."/>
            <person name="Gschloessl B."/>
            <person name="Heesch S."/>
            <person name="Jabbari K."/>
            <person name="Jubin C."/>
            <person name="Kawai H."/>
            <person name="Kimura K."/>
            <person name="Kloareg B."/>
            <person name="Kupper F.C."/>
            <person name="Lang D."/>
            <person name="Le Bail A."/>
            <person name="Leblanc C."/>
            <person name="Lerouge P."/>
            <person name="Lohr M."/>
            <person name="Lopez P.J."/>
            <person name="Martens C."/>
            <person name="Maumus F."/>
            <person name="Michel G."/>
            <person name="Miranda-Saavedra D."/>
            <person name="Morales J."/>
            <person name="Moreau H."/>
            <person name="Motomura T."/>
            <person name="Nagasato C."/>
            <person name="Napoli C.A."/>
            <person name="Nelson D.R."/>
            <person name="Nyvall-Collen P."/>
            <person name="Peters A.F."/>
            <person name="Pommier C."/>
            <person name="Potin P."/>
            <person name="Poulain J."/>
            <person name="Quesneville H."/>
            <person name="Read B."/>
            <person name="Rensing S.A."/>
            <person name="Ritter A."/>
            <person name="Rousvoal S."/>
            <person name="Samanta M."/>
            <person name="Samson G."/>
            <person name="Schroeder D.C."/>
            <person name="Segurens B."/>
            <person name="Strittmatter M."/>
            <person name="Tonon T."/>
            <person name="Tregear J.W."/>
            <person name="Valentin K."/>
            <person name="von Dassow P."/>
            <person name="Yamagishi T."/>
            <person name="Van de Peer Y."/>
            <person name="Wincker P."/>
        </authorList>
    </citation>
    <scope>NUCLEOTIDE SEQUENCE [LARGE SCALE GENOMIC DNA]</scope>
    <source>
        <strain evidence="3">Ec32 / CCAP1310/4</strain>
    </source>
</reference>
<accession>D8LKH4</accession>
<sequence>MRGKLKHIQSYITSLEYNYTGEAFFVKKKDRGFRHVTSTAKLIIREALPIQCVEAVFVGAYLTADMAEVDRFPVCFRSSLDGRVYRHIVLAVRSGGKWGSLGLSRRDKLMYKELKYDLFSKLVGDFRESYASSWHRLEQVWVGFPLPHDISSNVAIKWKVLVV</sequence>
<dbReference type="EMBL" id="FN649744">
    <property type="protein sequence ID" value="CBN74564.1"/>
    <property type="molecule type" value="Genomic_DNA"/>
</dbReference>
<dbReference type="PANTHER" id="PTHR15750:SF2">
    <property type="entry name" value="VASOHIBIN"/>
    <property type="match status" value="1"/>
</dbReference>
<evidence type="ECO:0000313" key="3">
    <source>
        <dbReference type="Proteomes" id="UP000002630"/>
    </source>
</evidence>
<dbReference type="OMA" id="SECKHEL"/>
<dbReference type="GO" id="GO:0005737">
    <property type="term" value="C:cytoplasm"/>
    <property type="evidence" value="ECO:0007669"/>
    <property type="project" value="InterPro"/>
</dbReference>
<dbReference type="Pfam" id="PF14822">
    <property type="entry name" value="Vasohibin"/>
    <property type="match status" value="1"/>
</dbReference>
<organism evidence="2 3">
    <name type="scientific">Ectocarpus siliculosus</name>
    <name type="common">Brown alga</name>
    <name type="synonym">Conferva siliculosa</name>
    <dbReference type="NCBI Taxonomy" id="2880"/>
    <lineage>
        <taxon>Eukaryota</taxon>
        <taxon>Sar</taxon>
        <taxon>Stramenopiles</taxon>
        <taxon>Ochrophyta</taxon>
        <taxon>PX clade</taxon>
        <taxon>Phaeophyceae</taxon>
        <taxon>Ectocarpales</taxon>
        <taxon>Ectocarpaceae</taxon>
        <taxon>Ectocarpus</taxon>
    </lineage>
</organism>